<keyword evidence="2" id="KW-0472">Membrane</keyword>
<organism evidence="3 4">
    <name type="scientific">Euhalothece natronophila Z-M001</name>
    <dbReference type="NCBI Taxonomy" id="522448"/>
    <lineage>
        <taxon>Bacteria</taxon>
        <taxon>Bacillati</taxon>
        <taxon>Cyanobacteriota</taxon>
        <taxon>Cyanophyceae</taxon>
        <taxon>Oscillatoriophycideae</taxon>
        <taxon>Chroococcales</taxon>
        <taxon>Halothecacae</taxon>
        <taxon>Halothece cluster</taxon>
        <taxon>Euhalothece</taxon>
    </lineage>
</organism>
<dbReference type="RefSeq" id="WP_146295520.1">
    <property type="nucleotide sequence ID" value="NZ_CP042326.1"/>
</dbReference>
<evidence type="ECO:0000313" key="4">
    <source>
        <dbReference type="Proteomes" id="UP000318453"/>
    </source>
</evidence>
<keyword evidence="4" id="KW-1185">Reference proteome</keyword>
<feature type="transmembrane region" description="Helical" evidence="2">
    <location>
        <begin position="66"/>
        <end position="86"/>
    </location>
</feature>
<keyword evidence="2" id="KW-1133">Transmembrane helix</keyword>
<evidence type="ECO:0000313" key="3">
    <source>
        <dbReference type="EMBL" id="QDZ39924.1"/>
    </source>
</evidence>
<accession>A0A5B8NLJ9</accession>
<proteinExistence type="predicted"/>
<name>A0A5B8NLJ9_9CHRO</name>
<evidence type="ECO:0000256" key="2">
    <source>
        <dbReference type="SAM" id="Phobius"/>
    </source>
</evidence>
<evidence type="ECO:0000256" key="1">
    <source>
        <dbReference type="SAM" id="MobiDB-lite"/>
    </source>
</evidence>
<feature type="region of interest" description="Disordered" evidence="1">
    <location>
        <begin position="28"/>
        <end position="51"/>
    </location>
</feature>
<dbReference type="KEGG" id="enn:FRE64_08195"/>
<sequence length="106" mass="12512">MSNNNNNHQREQRNGFHPYVEPVFREDNQQFPSRESEWQEDENYLDHSSQPLTEQGRENLRILRRFYISLIVSGLVVGGLLTWGIVTLLNEWNLMDPPAEQQLNTD</sequence>
<dbReference type="EMBL" id="CP042326">
    <property type="protein sequence ID" value="QDZ39924.1"/>
    <property type="molecule type" value="Genomic_DNA"/>
</dbReference>
<dbReference type="AlphaFoldDB" id="A0A5B8NLJ9"/>
<protein>
    <submittedName>
        <fullName evidence="3">Uncharacterized protein</fullName>
    </submittedName>
</protein>
<gene>
    <name evidence="3" type="ORF">FRE64_08195</name>
</gene>
<dbReference type="OrthoDB" id="3078626at2"/>
<dbReference type="Proteomes" id="UP000318453">
    <property type="component" value="Chromosome"/>
</dbReference>
<reference evidence="3" key="1">
    <citation type="submission" date="2019-08" db="EMBL/GenBank/DDBJ databases">
        <title>Carotenoids and Carotenoid Binding Proteins in the Halophilic Cyanobacterium Euhalothece sp. ZM00.</title>
        <authorList>
            <person name="Cho S.M."/>
            <person name="Song J.Y."/>
            <person name="Park Y.-I."/>
        </authorList>
    </citation>
    <scope>NUCLEOTIDE SEQUENCE [LARGE SCALE GENOMIC DNA]</scope>
    <source>
        <strain evidence="3">Z-M001</strain>
    </source>
</reference>
<keyword evidence="2" id="KW-0812">Transmembrane</keyword>